<dbReference type="AlphaFoldDB" id="A0A1V6UMS5"/>
<name>A0A1V6UMS5_PENNA</name>
<proteinExistence type="predicted"/>
<feature type="non-terminal residue" evidence="1">
    <location>
        <position position="39"/>
    </location>
</feature>
<dbReference type="Proteomes" id="UP000191691">
    <property type="component" value="Unassembled WGS sequence"/>
</dbReference>
<accession>A0A1V6UMS5</accession>
<dbReference type="EMBL" id="MOOB01000762">
    <property type="protein sequence ID" value="OQE39509.1"/>
    <property type="molecule type" value="Genomic_DNA"/>
</dbReference>
<comment type="caution">
    <text evidence="1">The sequence shown here is derived from an EMBL/GenBank/DDBJ whole genome shotgun (WGS) entry which is preliminary data.</text>
</comment>
<sequence length="39" mass="4579">MPTLGVSDGLMRRGDLNMRNFEELSKDSRFLSTRRFESE</sequence>
<gene>
    <name evidence="1" type="ORF">PENNAL_c0762G10479</name>
</gene>
<reference evidence="2" key="1">
    <citation type="journal article" date="2017" name="Nat. Microbiol.">
        <title>Global analysis of biosynthetic gene clusters reveals vast potential of secondary metabolite production in Penicillium species.</title>
        <authorList>
            <person name="Nielsen J.C."/>
            <person name="Grijseels S."/>
            <person name="Prigent S."/>
            <person name="Ji B."/>
            <person name="Dainat J."/>
            <person name="Nielsen K.F."/>
            <person name="Frisvad J.C."/>
            <person name="Workman M."/>
            <person name="Nielsen J."/>
        </authorList>
    </citation>
    <scope>NUCLEOTIDE SEQUENCE [LARGE SCALE GENOMIC DNA]</scope>
    <source>
        <strain evidence="2">IBT 13039</strain>
    </source>
</reference>
<keyword evidence="2" id="KW-1185">Reference proteome</keyword>
<protein>
    <submittedName>
        <fullName evidence="1">Uncharacterized protein</fullName>
    </submittedName>
</protein>
<evidence type="ECO:0000313" key="2">
    <source>
        <dbReference type="Proteomes" id="UP000191691"/>
    </source>
</evidence>
<evidence type="ECO:0000313" key="1">
    <source>
        <dbReference type="EMBL" id="OQE39509.1"/>
    </source>
</evidence>
<organism evidence="1 2">
    <name type="scientific">Penicillium nalgiovense</name>
    <dbReference type="NCBI Taxonomy" id="60175"/>
    <lineage>
        <taxon>Eukaryota</taxon>
        <taxon>Fungi</taxon>
        <taxon>Dikarya</taxon>
        <taxon>Ascomycota</taxon>
        <taxon>Pezizomycotina</taxon>
        <taxon>Eurotiomycetes</taxon>
        <taxon>Eurotiomycetidae</taxon>
        <taxon>Eurotiales</taxon>
        <taxon>Aspergillaceae</taxon>
        <taxon>Penicillium</taxon>
    </lineage>
</organism>